<protein>
    <submittedName>
        <fullName evidence="1">Uncharacterized protein</fullName>
    </submittedName>
</protein>
<dbReference type="eggNOG" id="COG2304">
    <property type="taxonomic scope" value="Bacteria"/>
</dbReference>
<dbReference type="HOGENOM" id="CLU_661617_0_0_6"/>
<comment type="caution">
    <text evidence="1">The sequence shown here is derived from an EMBL/GenBank/DDBJ whole genome shotgun (WGS) entry which is preliminary data.</text>
</comment>
<gene>
    <name evidence="1" type="ORF">F966_02983</name>
</gene>
<evidence type="ECO:0000313" key="1">
    <source>
        <dbReference type="EMBL" id="ENV08309.1"/>
    </source>
</evidence>
<proteinExistence type="predicted"/>
<dbReference type="AlphaFoldDB" id="N8XGX2"/>
<dbReference type="PATRIC" id="fig|1144672.3.peg.2865"/>
<sequence>MTNGQITVTALQDVFGLANQNFINSQPNLHEQPDYTARLPKRFIAEPEKNEFRILELSYYDVCNQFTNGYQKQFGAYIHYVGLIIKELSPMHLYFDLWLQHLYWKQEENELWEIAYNNNATMGHFAVTAKLVSPMPLTYEPITVAIYGNLKNISSINIGSAAILEKEVLRVDSIDPDGYVTLSRGCADSIAKYHPANAEIWFYEDVISVGSRPFTRKTDPLTGGRDEINFIAQTYTKFDYTPKHLVDIGLIDRVYNSASDPANVPNVLLGTVAASSYSKAFAPYPPAAVYYNDLIPTIPFLQKTLETIRWSNRNRLSQQDFLFDQTATNIPLEGGCSTILQIKIYKHDFITNYSQTLGTDEALNVLVSFPEILKAYKVDIVLYTQGAVQSVQSQEASFEFYGFGVNFGNFFGGIN</sequence>
<dbReference type="EMBL" id="APPH01000015">
    <property type="protein sequence ID" value="ENV08309.1"/>
    <property type="molecule type" value="Genomic_DNA"/>
</dbReference>
<evidence type="ECO:0000313" key="2">
    <source>
        <dbReference type="Proteomes" id="UP000013209"/>
    </source>
</evidence>
<name>N8XGX2_9GAMM</name>
<organism evidence="1 2">
    <name type="scientific">Acinetobacter higginsii</name>
    <dbReference type="NCBI Taxonomy" id="70347"/>
    <lineage>
        <taxon>Bacteria</taxon>
        <taxon>Pseudomonadati</taxon>
        <taxon>Pseudomonadota</taxon>
        <taxon>Gammaproteobacteria</taxon>
        <taxon>Moraxellales</taxon>
        <taxon>Moraxellaceae</taxon>
        <taxon>Acinetobacter</taxon>
    </lineage>
</organism>
<reference evidence="1 2" key="1">
    <citation type="submission" date="2013-02" db="EMBL/GenBank/DDBJ databases">
        <title>The Genome Sequence of Acinetobacter sp. CIP 56.2.</title>
        <authorList>
            <consortium name="The Broad Institute Genome Sequencing Platform"/>
            <consortium name="The Broad Institute Genome Sequencing Center for Infectious Disease"/>
            <person name="Cerqueira G."/>
            <person name="Feldgarden M."/>
            <person name="Courvalin P."/>
            <person name="Perichon B."/>
            <person name="Grillot-Courvalin C."/>
            <person name="Clermont D."/>
            <person name="Rocha E."/>
            <person name="Yoon E.-J."/>
            <person name="Nemec A."/>
            <person name="Walker B."/>
            <person name="Young S.K."/>
            <person name="Zeng Q."/>
            <person name="Gargeya S."/>
            <person name="Fitzgerald M."/>
            <person name="Haas B."/>
            <person name="Abouelleil A."/>
            <person name="Alvarado L."/>
            <person name="Arachchi H.M."/>
            <person name="Berlin A.M."/>
            <person name="Chapman S.B."/>
            <person name="Dewar J."/>
            <person name="Goldberg J."/>
            <person name="Griggs A."/>
            <person name="Gujja S."/>
            <person name="Hansen M."/>
            <person name="Howarth C."/>
            <person name="Imamovic A."/>
            <person name="Larimer J."/>
            <person name="McCowan C."/>
            <person name="Murphy C."/>
            <person name="Neiman D."/>
            <person name="Pearson M."/>
            <person name="Priest M."/>
            <person name="Roberts A."/>
            <person name="Saif S."/>
            <person name="Shea T."/>
            <person name="Sisk P."/>
            <person name="Sykes S."/>
            <person name="Wortman J."/>
            <person name="Nusbaum C."/>
            <person name="Birren B."/>
        </authorList>
    </citation>
    <scope>NUCLEOTIDE SEQUENCE [LARGE SCALE GENOMIC DNA]</scope>
    <source>
        <strain evidence="1 2">CIP 56.2</strain>
    </source>
</reference>
<accession>N8XGX2</accession>
<dbReference type="Proteomes" id="UP000013209">
    <property type="component" value="Unassembled WGS sequence"/>
</dbReference>
<dbReference type="STRING" id="1144672.F966_02983"/>